<sequence length="220" mass="23952">MLMTMLRSSIAILLRPSVTTFEAHERNSLRWALAYVSLGALLTALLGIASFYLHRPFMDAQLDAIAAEFTNFGQAIGQDLPIAEFMFPAETHTPLLSNALGTLIGFMTYLTIVFLLGKALGGSGTYGELAYDVALFWVPISVVSATLNVFSISLFSCLTAPVVVFVSFYGFYLTFLSVQAGLNLPPMRALVVVLVPTTLFFIFFCGLLALAFLVISQVPR</sequence>
<evidence type="ECO:0000313" key="7">
    <source>
        <dbReference type="EMBL" id="MBP1468506.1"/>
    </source>
</evidence>
<dbReference type="EMBL" id="SIJK02000072">
    <property type="protein sequence ID" value="MBP1468506.1"/>
    <property type="molecule type" value="Genomic_DNA"/>
</dbReference>
<name>A0ABS4DGD8_9CHLR</name>
<feature type="domain" description="Yip1" evidence="6">
    <location>
        <begin position="11"/>
        <end position="205"/>
    </location>
</feature>
<feature type="transmembrane region" description="Helical" evidence="5">
    <location>
        <begin position="158"/>
        <end position="178"/>
    </location>
</feature>
<feature type="transmembrane region" description="Helical" evidence="5">
    <location>
        <begin position="32"/>
        <end position="53"/>
    </location>
</feature>
<dbReference type="InterPro" id="IPR006977">
    <property type="entry name" value="Yip1_dom"/>
</dbReference>
<dbReference type="RefSeq" id="WP_135481336.1">
    <property type="nucleotide sequence ID" value="NZ_SIJK02000072.1"/>
</dbReference>
<gene>
    <name evidence="7" type="ORF">EYB53_022530</name>
</gene>
<keyword evidence="4 5" id="KW-0472">Membrane</keyword>
<feature type="transmembrane region" description="Helical" evidence="5">
    <location>
        <begin position="129"/>
        <end position="152"/>
    </location>
</feature>
<comment type="caution">
    <text evidence="7">The sequence shown here is derived from an EMBL/GenBank/DDBJ whole genome shotgun (WGS) entry which is preliminary data.</text>
</comment>
<evidence type="ECO:0000256" key="3">
    <source>
        <dbReference type="ARBA" id="ARBA00022989"/>
    </source>
</evidence>
<evidence type="ECO:0000259" key="6">
    <source>
        <dbReference type="Pfam" id="PF04893"/>
    </source>
</evidence>
<accession>A0ABS4DGD8</accession>
<organism evidence="7 8">
    <name type="scientific">Candidatus Chloroploca mongolica</name>
    <dbReference type="NCBI Taxonomy" id="2528176"/>
    <lineage>
        <taxon>Bacteria</taxon>
        <taxon>Bacillati</taxon>
        <taxon>Chloroflexota</taxon>
        <taxon>Chloroflexia</taxon>
        <taxon>Chloroflexales</taxon>
        <taxon>Chloroflexineae</taxon>
        <taxon>Oscillochloridaceae</taxon>
        <taxon>Candidatus Chloroploca</taxon>
    </lineage>
</organism>
<evidence type="ECO:0000256" key="1">
    <source>
        <dbReference type="ARBA" id="ARBA00004141"/>
    </source>
</evidence>
<dbReference type="Proteomes" id="UP001193081">
    <property type="component" value="Unassembled WGS sequence"/>
</dbReference>
<proteinExistence type="predicted"/>
<protein>
    <submittedName>
        <fullName evidence="7">YIP1 family protein</fullName>
    </submittedName>
</protein>
<dbReference type="Pfam" id="PF04893">
    <property type="entry name" value="Yip1"/>
    <property type="match status" value="1"/>
</dbReference>
<feature type="transmembrane region" description="Helical" evidence="5">
    <location>
        <begin position="95"/>
        <end position="117"/>
    </location>
</feature>
<keyword evidence="8" id="KW-1185">Reference proteome</keyword>
<keyword evidence="3 5" id="KW-1133">Transmembrane helix</keyword>
<evidence type="ECO:0000313" key="8">
    <source>
        <dbReference type="Proteomes" id="UP001193081"/>
    </source>
</evidence>
<feature type="transmembrane region" description="Helical" evidence="5">
    <location>
        <begin position="190"/>
        <end position="215"/>
    </location>
</feature>
<reference evidence="7 8" key="1">
    <citation type="submission" date="2021-03" db="EMBL/GenBank/DDBJ databases">
        <authorList>
            <person name="Grouzdev D.S."/>
        </authorList>
    </citation>
    <scope>NUCLEOTIDE SEQUENCE [LARGE SCALE GENOMIC DNA]</scope>
    <source>
        <strain evidence="7 8">M50-1</strain>
    </source>
</reference>
<evidence type="ECO:0000256" key="5">
    <source>
        <dbReference type="SAM" id="Phobius"/>
    </source>
</evidence>
<evidence type="ECO:0000256" key="4">
    <source>
        <dbReference type="ARBA" id="ARBA00023136"/>
    </source>
</evidence>
<keyword evidence="2 5" id="KW-0812">Transmembrane</keyword>
<evidence type="ECO:0000256" key="2">
    <source>
        <dbReference type="ARBA" id="ARBA00022692"/>
    </source>
</evidence>
<comment type="subcellular location">
    <subcellularLocation>
        <location evidence="1">Membrane</location>
        <topology evidence="1">Multi-pass membrane protein</topology>
    </subcellularLocation>
</comment>